<protein>
    <submittedName>
        <fullName evidence="1">Uncharacterized protein</fullName>
    </submittedName>
</protein>
<gene>
    <name evidence="1" type="ORF">A3C90_02375</name>
</gene>
<dbReference type="EMBL" id="MFQE01000015">
    <property type="protein sequence ID" value="OGH73805.1"/>
    <property type="molecule type" value="Genomic_DNA"/>
</dbReference>
<name>A0A1F6MQ61_9BACT</name>
<dbReference type="Proteomes" id="UP000177457">
    <property type="component" value="Unassembled WGS sequence"/>
</dbReference>
<comment type="caution">
    <text evidence="1">The sequence shown here is derived from an EMBL/GenBank/DDBJ whole genome shotgun (WGS) entry which is preliminary data.</text>
</comment>
<accession>A0A1F6MQ61</accession>
<dbReference type="AlphaFoldDB" id="A0A1F6MQ61"/>
<organism evidence="1 2">
    <name type="scientific">Candidatus Magasanikbacteria bacterium RIFCSPHIGHO2_02_FULL_51_14</name>
    <dbReference type="NCBI Taxonomy" id="1798683"/>
    <lineage>
        <taxon>Bacteria</taxon>
        <taxon>Candidatus Magasanikiibacteriota</taxon>
    </lineage>
</organism>
<sequence>MLRNRQCEEKQLDIEILNYPQDEEKSLYPALAPQKKLPFSFGAGFCEGTEICLLLPPVGLKQADFCVHGGYSVRAYLEGCLAK</sequence>
<reference evidence="1 2" key="1">
    <citation type="journal article" date="2016" name="Nat. Commun.">
        <title>Thousands of microbial genomes shed light on interconnected biogeochemical processes in an aquifer system.</title>
        <authorList>
            <person name="Anantharaman K."/>
            <person name="Brown C.T."/>
            <person name="Hug L.A."/>
            <person name="Sharon I."/>
            <person name="Castelle C.J."/>
            <person name="Probst A.J."/>
            <person name="Thomas B.C."/>
            <person name="Singh A."/>
            <person name="Wilkins M.J."/>
            <person name="Karaoz U."/>
            <person name="Brodie E.L."/>
            <person name="Williams K.H."/>
            <person name="Hubbard S.S."/>
            <person name="Banfield J.F."/>
        </authorList>
    </citation>
    <scope>NUCLEOTIDE SEQUENCE [LARGE SCALE GENOMIC DNA]</scope>
</reference>
<evidence type="ECO:0000313" key="2">
    <source>
        <dbReference type="Proteomes" id="UP000177457"/>
    </source>
</evidence>
<proteinExistence type="predicted"/>
<evidence type="ECO:0000313" key="1">
    <source>
        <dbReference type="EMBL" id="OGH73805.1"/>
    </source>
</evidence>